<keyword evidence="2" id="KW-0808">Transferase</keyword>
<feature type="region of interest" description="Disordered" evidence="1">
    <location>
        <begin position="1"/>
        <end position="24"/>
    </location>
</feature>
<dbReference type="GO" id="GO:0008168">
    <property type="term" value="F:methyltransferase activity"/>
    <property type="evidence" value="ECO:0007669"/>
    <property type="project" value="UniProtKB-KW"/>
</dbReference>
<dbReference type="AlphaFoldDB" id="A0A4R2JCZ3"/>
<evidence type="ECO:0000313" key="3">
    <source>
        <dbReference type="Proteomes" id="UP000295680"/>
    </source>
</evidence>
<comment type="caution">
    <text evidence="2">The sequence shown here is derived from an EMBL/GenBank/DDBJ whole genome shotgun (WGS) entry which is preliminary data.</text>
</comment>
<evidence type="ECO:0000313" key="2">
    <source>
        <dbReference type="EMBL" id="TCO55922.1"/>
    </source>
</evidence>
<gene>
    <name evidence="2" type="ORF">EV192_107345</name>
</gene>
<name>A0A4R2JCZ3_9PSEU</name>
<proteinExistence type="predicted"/>
<protein>
    <submittedName>
        <fullName evidence="2">Methyltransferase family protein</fullName>
    </submittedName>
</protein>
<reference evidence="2 3" key="1">
    <citation type="submission" date="2019-03" db="EMBL/GenBank/DDBJ databases">
        <title>Genomic Encyclopedia of Type Strains, Phase IV (KMG-IV): sequencing the most valuable type-strain genomes for metagenomic binning, comparative biology and taxonomic classification.</title>
        <authorList>
            <person name="Goeker M."/>
        </authorList>
    </citation>
    <scope>NUCLEOTIDE SEQUENCE [LARGE SCALE GENOMIC DNA]</scope>
    <source>
        <strain evidence="2 3">DSM 45934</strain>
    </source>
</reference>
<dbReference type="GO" id="GO:0032259">
    <property type="term" value="P:methylation"/>
    <property type="evidence" value="ECO:0007669"/>
    <property type="project" value="UniProtKB-KW"/>
</dbReference>
<organism evidence="2 3">
    <name type="scientific">Actinocrispum wychmicini</name>
    <dbReference type="NCBI Taxonomy" id="1213861"/>
    <lineage>
        <taxon>Bacteria</taxon>
        <taxon>Bacillati</taxon>
        <taxon>Actinomycetota</taxon>
        <taxon>Actinomycetes</taxon>
        <taxon>Pseudonocardiales</taxon>
        <taxon>Pseudonocardiaceae</taxon>
        <taxon>Actinocrispum</taxon>
    </lineage>
</organism>
<sequence length="330" mass="35465">MMPARPNLDVAGSRDDPHAQARRARQQPLLLHSMSVFREIFEIVFAHRAISTVVEVGVESGQVSGIYAELGASTVYCVDPAPSDQLRATLTANPTLQLVETPSPQVLSELPVGELYVLDGDHNYAVLAAELDWIMAHAPDAAIVLHDVLWPWARRDLYYQPSRLDPDQRHPDSADGPTVWHDDLTPAGFVGAGAFTTARHAGGDANGVLTAVEDALSHHQDDGWHLELVPAIFGMGIVYRRASPAAAELTAALGPYSNSRLLHAMENNRIALYTRVLQMQYEAAAHANDADQLANTVAAQQKHIARLQAQLSAAGIDTDSAAPGATSTSA</sequence>
<dbReference type="Proteomes" id="UP000295680">
    <property type="component" value="Unassembled WGS sequence"/>
</dbReference>
<dbReference type="EMBL" id="SLWS01000007">
    <property type="protein sequence ID" value="TCO55922.1"/>
    <property type="molecule type" value="Genomic_DNA"/>
</dbReference>
<keyword evidence="3" id="KW-1185">Reference proteome</keyword>
<keyword evidence="2" id="KW-0489">Methyltransferase</keyword>
<evidence type="ECO:0000256" key="1">
    <source>
        <dbReference type="SAM" id="MobiDB-lite"/>
    </source>
</evidence>
<dbReference type="Pfam" id="PF13578">
    <property type="entry name" value="Methyltransf_24"/>
    <property type="match status" value="1"/>
</dbReference>
<accession>A0A4R2JCZ3</accession>